<keyword evidence="2" id="KW-1185">Reference proteome</keyword>
<dbReference type="STRING" id="1089455.MOPEL_029_00300"/>
<dbReference type="EMBL" id="BAFE01000027">
    <property type="protein sequence ID" value="GAB47751.1"/>
    <property type="molecule type" value="Genomic_DNA"/>
</dbReference>
<organism evidence="1 2">
    <name type="scientific">Mobilicoccus pelagius NBRC 104925</name>
    <dbReference type="NCBI Taxonomy" id="1089455"/>
    <lineage>
        <taxon>Bacteria</taxon>
        <taxon>Bacillati</taxon>
        <taxon>Actinomycetota</taxon>
        <taxon>Actinomycetes</taxon>
        <taxon>Micrococcales</taxon>
        <taxon>Dermatophilaceae</taxon>
        <taxon>Mobilicoccus</taxon>
    </lineage>
</organism>
<dbReference type="Gene3D" id="3.40.50.300">
    <property type="entry name" value="P-loop containing nucleotide triphosphate hydrolases"/>
    <property type="match status" value="1"/>
</dbReference>
<dbReference type="AlphaFoldDB" id="H5UPU6"/>
<name>H5UPU6_9MICO</name>
<dbReference type="SUPFAM" id="SSF52540">
    <property type="entry name" value="P-loop containing nucleoside triphosphate hydrolases"/>
    <property type="match status" value="1"/>
</dbReference>
<sequence>MVVNGLPGAGKTTVAAALGRRFARAAVVEGDRLQNDLIVSGGVDVGEEPADEGWRQLSLRWANIAALAVNLDDAGFTVVVDSLTIPSLLQTLRESTGDRPLAYVHLDPSITVRRARDAARGVRAIGDRHDAIASEFEPLRGRGVWIDSSDLDVETTVDAAHDAVVSGRATL</sequence>
<comment type="caution">
    <text evidence="1">The sequence shown here is derived from an EMBL/GenBank/DDBJ whole genome shotgun (WGS) entry which is preliminary data.</text>
</comment>
<dbReference type="eggNOG" id="COG0529">
    <property type="taxonomic scope" value="Bacteria"/>
</dbReference>
<evidence type="ECO:0000313" key="1">
    <source>
        <dbReference type="EMBL" id="GAB47751.1"/>
    </source>
</evidence>
<gene>
    <name evidence="1" type="ORF">MOPEL_029_00300</name>
</gene>
<reference evidence="1 2" key="1">
    <citation type="submission" date="2012-02" db="EMBL/GenBank/DDBJ databases">
        <title>Whole genome shotgun sequence of Mobilicoccus pelagius NBRC 104925.</title>
        <authorList>
            <person name="Yoshida Y."/>
            <person name="Hosoyama A."/>
            <person name="Tsuchikane K."/>
            <person name="Katsumata H."/>
            <person name="Yamazaki S."/>
            <person name="Fujita N."/>
        </authorList>
    </citation>
    <scope>NUCLEOTIDE SEQUENCE [LARGE SCALE GENOMIC DNA]</scope>
    <source>
        <strain evidence="1 2">NBRC 104925</strain>
    </source>
</reference>
<dbReference type="Pfam" id="PF13671">
    <property type="entry name" value="AAA_33"/>
    <property type="match status" value="1"/>
</dbReference>
<protein>
    <submittedName>
        <fullName evidence="1">Uncharacterized protein</fullName>
    </submittedName>
</protein>
<proteinExistence type="predicted"/>
<dbReference type="InterPro" id="IPR027417">
    <property type="entry name" value="P-loop_NTPase"/>
</dbReference>
<accession>H5UPU6</accession>
<evidence type="ECO:0000313" key="2">
    <source>
        <dbReference type="Proteomes" id="UP000004367"/>
    </source>
</evidence>
<dbReference type="Proteomes" id="UP000004367">
    <property type="component" value="Unassembled WGS sequence"/>
</dbReference>